<dbReference type="InterPro" id="IPR001466">
    <property type="entry name" value="Beta-lactam-related"/>
</dbReference>
<evidence type="ECO:0000259" key="1">
    <source>
        <dbReference type="Pfam" id="PF00144"/>
    </source>
</evidence>
<keyword evidence="3" id="KW-1185">Reference proteome</keyword>
<proteinExistence type="predicted"/>
<dbReference type="PANTHER" id="PTHR43283">
    <property type="entry name" value="BETA-LACTAMASE-RELATED"/>
    <property type="match status" value="1"/>
</dbReference>
<name>A0A1H5IWE9_9FLAO</name>
<dbReference type="PANTHER" id="PTHR43283:SF7">
    <property type="entry name" value="BETA-LACTAMASE-RELATED DOMAIN-CONTAINING PROTEIN"/>
    <property type="match status" value="1"/>
</dbReference>
<evidence type="ECO:0000313" key="3">
    <source>
        <dbReference type="Proteomes" id="UP000183071"/>
    </source>
</evidence>
<feature type="domain" description="Beta-lactamase-related" evidence="1">
    <location>
        <begin position="72"/>
        <end position="339"/>
    </location>
</feature>
<evidence type="ECO:0000313" key="2">
    <source>
        <dbReference type="EMBL" id="SEE44585.1"/>
    </source>
</evidence>
<dbReference type="InterPro" id="IPR012338">
    <property type="entry name" value="Beta-lactam/transpept-like"/>
</dbReference>
<reference evidence="2 3" key="1">
    <citation type="submission" date="2016-10" db="EMBL/GenBank/DDBJ databases">
        <authorList>
            <person name="Varghese N."/>
            <person name="Submissions S."/>
        </authorList>
    </citation>
    <scope>NUCLEOTIDE SEQUENCE [LARGE SCALE GENOMIC DNA]</scope>
    <source>
        <strain evidence="2 3">DSW-5</strain>
    </source>
</reference>
<protein>
    <submittedName>
        <fullName evidence="2">CubicO group peptidase, beta-lactamase class C family</fullName>
    </submittedName>
</protein>
<accession>A0A1H5IWE9</accession>
<dbReference type="EMBL" id="FNUE01000002">
    <property type="protein sequence ID" value="SEE44585.1"/>
    <property type="molecule type" value="Genomic_DNA"/>
</dbReference>
<comment type="caution">
    <text evidence="2">The sequence shown here is derived from an EMBL/GenBank/DDBJ whole genome shotgun (WGS) entry which is preliminary data.</text>
</comment>
<gene>
    <name evidence="2" type="ORF">SAMN05444353_1716</name>
</gene>
<organism evidence="2 3">
    <name type="scientific">Polaribacter dokdonensis DSW-5</name>
    <dbReference type="NCBI Taxonomy" id="1300348"/>
    <lineage>
        <taxon>Bacteria</taxon>
        <taxon>Pseudomonadati</taxon>
        <taxon>Bacteroidota</taxon>
        <taxon>Flavobacteriia</taxon>
        <taxon>Flavobacteriales</taxon>
        <taxon>Flavobacteriaceae</taxon>
    </lineage>
</organism>
<dbReference type="Pfam" id="PF00144">
    <property type="entry name" value="Beta-lactamase"/>
    <property type="match status" value="1"/>
</dbReference>
<sequence length="366" mass="41885">MIMKLNKKTLLFFFFSLIVFIGYSQNIYTYKKPVTLKDGWQTGSILNQNIDTTLIHKAFTQLLNIENEIHSILLIKNNELVLEEYYKGYTIDKPHDLRSVTKSIVAILLGIALDKNIIEDINDPISKYLKSPVPAKNIDKRKNEITIKNLITMSSGLDCDDWNKKSKGQEDKVYKRKDWLQYTLNLPIINEPGSTSTYCTMGVVLTAEIISQTSGLSIDEFAKTYLFDPLRIDNFYWSHTSKKKVIPSAKRVYMTPRDLAKIGQLVLNNGTWKGEQIVSKKWIEEATSPKTKITNIDYGYLWWNIPFNHKNTIIQSKIATGNGGQYIMILPSLNLVAIFTGGAYNSPKDKLPFAFLNDIFIPTFKE</sequence>
<dbReference type="Proteomes" id="UP000183071">
    <property type="component" value="Unassembled WGS sequence"/>
</dbReference>
<dbReference type="InterPro" id="IPR050789">
    <property type="entry name" value="Diverse_Enzym_Activities"/>
</dbReference>
<dbReference type="Gene3D" id="3.40.710.10">
    <property type="entry name" value="DD-peptidase/beta-lactamase superfamily"/>
    <property type="match status" value="1"/>
</dbReference>
<dbReference type="SUPFAM" id="SSF56601">
    <property type="entry name" value="beta-lactamase/transpeptidase-like"/>
    <property type="match status" value="1"/>
</dbReference>